<dbReference type="GO" id="GO:0004062">
    <property type="term" value="F:aryl sulfotransferase activity"/>
    <property type="evidence" value="ECO:0007669"/>
    <property type="project" value="InterPro"/>
</dbReference>
<feature type="compositionally biased region" description="Low complexity" evidence="1">
    <location>
        <begin position="433"/>
        <end position="447"/>
    </location>
</feature>
<reference evidence="3 4" key="1">
    <citation type="journal article" date="2021" name="Int. J. Syst. Evol. Microbiol.">
        <title>Halobaculum halophilum sp. nov. and Halobaculum salinum sp. nov., isolated from salt lake and saline soil.</title>
        <authorList>
            <person name="Cui H.L."/>
            <person name="Shi X.W."/>
            <person name="Yin X.M."/>
            <person name="Yang X.Y."/>
            <person name="Hou J."/>
            <person name="Zhu L."/>
        </authorList>
    </citation>
    <scope>NUCLEOTIDE SEQUENCE [LARGE SCALE GENOMIC DNA]</scope>
    <source>
        <strain evidence="3 4">NBRC 109044</strain>
    </source>
</reference>
<feature type="region of interest" description="Disordered" evidence="1">
    <location>
        <begin position="416"/>
        <end position="453"/>
    </location>
</feature>
<dbReference type="RefSeq" id="WP_222606105.1">
    <property type="nucleotide sequence ID" value="NZ_CP081958.1"/>
</dbReference>
<dbReference type="InterPro" id="IPR010262">
    <property type="entry name" value="Arylsulfotransferase_bact"/>
</dbReference>
<dbReference type="SUPFAM" id="SSF101898">
    <property type="entry name" value="NHL repeat"/>
    <property type="match status" value="1"/>
</dbReference>
<dbReference type="PANTHER" id="PTHR35340">
    <property type="entry name" value="PQQ ENZYME REPEAT PROTEIN-RELATED"/>
    <property type="match status" value="1"/>
</dbReference>
<keyword evidence="2" id="KW-1133">Transmembrane helix</keyword>
<name>A0A8T8W8T9_9EURY</name>
<dbReference type="KEGG" id="hmp:K6T50_07975"/>
<dbReference type="Pfam" id="PF05935">
    <property type="entry name" value="Arylsulfotrans"/>
    <property type="match status" value="1"/>
</dbReference>
<dbReference type="Proteomes" id="UP000826254">
    <property type="component" value="Chromosome"/>
</dbReference>
<dbReference type="AlphaFoldDB" id="A0A8T8W8T9"/>
<dbReference type="GeneID" id="67178071"/>
<feature type="transmembrane region" description="Helical" evidence="2">
    <location>
        <begin position="468"/>
        <end position="489"/>
    </location>
</feature>
<keyword evidence="4" id="KW-1185">Reference proteome</keyword>
<evidence type="ECO:0000256" key="2">
    <source>
        <dbReference type="SAM" id="Phobius"/>
    </source>
</evidence>
<evidence type="ECO:0000313" key="4">
    <source>
        <dbReference type="Proteomes" id="UP000826254"/>
    </source>
</evidence>
<sequence>MSRRRTGGLALLAALALVVASVAPAVGAAAMGAGTAGEPGAHGAAGASGTGFAQSGSDGLNPCVGTIDEDRRPDTTTLVSIQGARAGDKTAALLVGFAPNGSVVGVHNDTADGRWWSYDVDPLPNGELLMATTQDRHTVIERIDPATGETTSTTDLENVEDAHDVDYLGDGEFVTVDKGDERNRVVIFDDSGEIVWHWRFDEHTDRFPREGGGPYGEDWTHVNDVDPIGNDTLLVSVRNFDQVIAIDRDTKEVKWTLGEDDDYDILNEQHNPDFIEGEDGRTTVIVADSENDRVVEYSRTDDGEWERTWSLSGGGLHEPRDADRLPNGNTLVTDRRGHRVLEVTPRGEVVWEVYTPWQPYDAERVGTDPGSEGPTMRQVGAEGDRELTGGTVFDTAEIESCYAYLTGVERDRLVPDDELWGDGGELGDAATPGDADGSGANDAGGDADSTDREWTTVPDESFVQTPGFGVPAALTAFVAAVALAGLVAVRRRSRE</sequence>
<dbReference type="InterPro" id="IPR053143">
    <property type="entry name" value="Arylsulfate_ST"/>
</dbReference>
<accession>A0A8T8W8T9</accession>
<organism evidence="3 4">
    <name type="scientific">Halobaculum magnesiiphilum</name>
    <dbReference type="NCBI Taxonomy" id="1017351"/>
    <lineage>
        <taxon>Archaea</taxon>
        <taxon>Methanobacteriati</taxon>
        <taxon>Methanobacteriota</taxon>
        <taxon>Stenosarchaea group</taxon>
        <taxon>Halobacteria</taxon>
        <taxon>Halobacteriales</taxon>
        <taxon>Haloferacaceae</taxon>
        <taxon>Halobaculum</taxon>
    </lineage>
</organism>
<dbReference type="InterPro" id="IPR011042">
    <property type="entry name" value="6-blade_b-propeller_TolB-like"/>
</dbReference>
<gene>
    <name evidence="3" type="ORF">K6T50_07975</name>
</gene>
<protein>
    <submittedName>
        <fullName evidence="3">Aryl-sulfate sulfotransferase</fullName>
    </submittedName>
</protein>
<proteinExistence type="predicted"/>
<dbReference type="Gene3D" id="2.120.10.30">
    <property type="entry name" value="TolB, C-terminal domain"/>
    <property type="match status" value="1"/>
</dbReference>
<keyword evidence="2" id="KW-0812">Transmembrane</keyword>
<evidence type="ECO:0000256" key="1">
    <source>
        <dbReference type="SAM" id="MobiDB-lite"/>
    </source>
</evidence>
<dbReference type="EMBL" id="CP081958">
    <property type="protein sequence ID" value="QZP36282.1"/>
    <property type="molecule type" value="Genomic_DNA"/>
</dbReference>
<keyword evidence="2" id="KW-0472">Membrane</keyword>
<evidence type="ECO:0000313" key="3">
    <source>
        <dbReference type="EMBL" id="QZP36282.1"/>
    </source>
</evidence>
<dbReference type="PANTHER" id="PTHR35340:SF5">
    <property type="entry name" value="ASST-DOMAIN-CONTAINING PROTEIN"/>
    <property type="match status" value="1"/>
</dbReference>